<organism evidence="2 3">
    <name type="scientific">Ancylomarina longa</name>
    <dbReference type="NCBI Taxonomy" id="2487017"/>
    <lineage>
        <taxon>Bacteria</taxon>
        <taxon>Pseudomonadati</taxon>
        <taxon>Bacteroidota</taxon>
        <taxon>Bacteroidia</taxon>
        <taxon>Marinilabiliales</taxon>
        <taxon>Marinifilaceae</taxon>
        <taxon>Ancylomarina</taxon>
    </lineage>
</organism>
<dbReference type="EMBL" id="RJJX01000281">
    <property type="protein sequence ID" value="RUT72592.1"/>
    <property type="molecule type" value="Genomic_DNA"/>
</dbReference>
<dbReference type="PANTHER" id="PTHR23547:SF1">
    <property type="entry name" value="MAJOR FACILITATOR SUPERFAMILY MFS_1"/>
    <property type="match status" value="1"/>
</dbReference>
<sequence>MHINNPFKNLSEDVRQYSIITGNYWAFTLTDGALRMLVVLHFHQLGYTPLEIAFVFLFYELFGVIT</sequence>
<dbReference type="InterPro" id="IPR047769">
    <property type="entry name" value="MFS_ArsJ"/>
</dbReference>
<evidence type="ECO:0000256" key="1">
    <source>
        <dbReference type="SAM" id="Phobius"/>
    </source>
</evidence>
<keyword evidence="1" id="KW-0472">Membrane</keyword>
<evidence type="ECO:0000313" key="2">
    <source>
        <dbReference type="EMBL" id="RUT72592.1"/>
    </source>
</evidence>
<keyword evidence="1" id="KW-0812">Transmembrane</keyword>
<reference evidence="2 3" key="1">
    <citation type="submission" date="2018-11" db="EMBL/GenBank/DDBJ databases">
        <title>Parancylomarina longa gen. nov., sp. nov., isolated from sediments of southern Okinawa.</title>
        <authorList>
            <person name="Fu T."/>
        </authorList>
    </citation>
    <scope>NUCLEOTIDE SEQUENCE [LARGE SCALE GENOMIC DNA]</scope>
    <source>
        <strain evidence="2 3">T3-2 S1-C</strain>
    </source>
</reference>
<comment type="caution">
    <text evidence="2">The sequence shown here is derived from an EMBL/GenBank/DDBJ whole genome shotgun (WGS) entry which is preliminary data.</text>
</comment>
<gene>
    <name evidence="2" type="ORF">DLK05_17610</name>
</gene>
<keyword evidence="3" id="KW-1185">Reference proteome</keyword>
<dbReference type="PANTHER" id="PTHR23547">
    <property type="entry name" value="MAJOR FACILITATOR SUPERFAMILY DOMAIN, GENERAL SUBSTRATE TRANSPORTER"/>
    <property type="match status" value="1"/>
</dbReference>
<feature type="non-terminal residue" evidence="2">
    <location>
        <position position="66"/>
    </location>
</feature>
<dbReference type="AlphaFoldDB" id="A0A434ADY6"/>
<dbReference type="Proteomes" id="UP000282985">
    <property type="component" value="Unassembled WGS sequence"/>
</dbReference>
<keyword evidence="1" id="KW-1133">Transmembrane helix</keyword>
<accession>A0A434ADY6</accession>
<protein>
    <submittedName>
        <fullName evidence="2">MFS transporter</fullName>
    </submittedName>
</protein>
<name>A0A434ADY6_9BACT</name>
<proteinExistence type="predicted"/>
<feature type="transmembrane region" description="Helical" evidence="1">
    <location>
        <begin position="45"/>
        <end position="65"/>
    </location>
</feature>
<evidence type="ECO:0000313" key="3">
    <source>
        <dbReference type="Proteomes" id="UP000282985"/>
    </source>
</evidence>